<dbReference type="Proteomes" id="UP000184499">
    <property type="component" value="Unassembled WGS sequence"/>
</dbReference>
<protein>
    <submittedName>
        <fullName evidence="2">Uncharacterized protein</fullName>
    </submittedName>
</protein>
<proteinExistence type="predicted"/>
<dbReference type="GeneID" id="93575075"/>
<dbReference type="EMBL" id="KV878689">
    <property type="protein sequence ID" value="OJJ68951.1"/>
    <property type="molecule type" value="Genomic_DNA"/>
</dbReference>
<organism evidence="2 3">
    <name type="scientific">Aspergillus brasiliensis (strain CBS 101740 / IMI 381727 / IBT 21946)</name>
    <dbReference type="NCBI Taxonomy" id="767769"/>
    <lineage>
        <taxon>Eukaryota</taxon>
        <taxon>Fungi</taxon>
        <taxon>Dikarya</taxon>
        <taxon>Ascomycota</taxon>
        <taxon>Pezizomycotina</taxon>
        <taxon>Eurotiomycetes</taxon>
        <taxon>Eurotiomycetidae</taxon>
        <taxon>Eurotiales</taxon>
        <taxon>Aspergillaceae</taxon>
        <taxon>Aspergillus</taxon>
        <taxon>Aspergillus subgen. Circumdati</taxon>
    </lineage>
</organism>
<dbReference type="VEuPathDB" id="FungiDB:ASPBRDRAFT_289745"/>
<dbReference type="AlphaFoldDB" id="A0A1L9UBH1"/>
<reference evidence="3" key="1">
    <citation type="journal article" date="2017" name="Genome Biol.">
        <title>Comparative genomics reveals high biological diversity and specific adaptations in the industrially and medically important fungal genus Aspergillus.</title>
        <authorList>
            <person name="de Vries R.P."/>
            <person name="Riley R."/>
            <person name="Wiebenga A."/>
            <person name="Aguilar-Osorio G."/>
            <person name="Amillis S."/>
            <person name="Uchima C.A."/>
            <person name="Anderluh G."/>
            <person name="Asadollahi M."/>
            <person name="Askin M."/>
            <person name="Barry K."/>
            <person name="Battaglia E."/>
            <person name="Bayram O."/>
            <person name="Benocci T."/>
            <person name="Braus-Stromeyer S.A."/>
            <person name="Caldana C."/>
            <person name="Canovas D."/>
            <person name="Cerqueira G.C."/>
            <person name="Chen F."/>
            <person name="Chen W."/>
            <person name="Choi C."/>
            <person name="Clum A."/>
            <person name="Dos Santos R.A."/>
            <person name="Damasio A.R."/>
            <person name="Diallinas G."/>
            <person name="Emri T."/>
            <person name="Fekete E."/>
            <person name="Flipphi M."/>
            <person name="Freyberg S."/>
            <person name="Gallo A."/>
            <person name="Gournas C."/>
            <person name="Habgood R."/>
            <person name="Hainaut M."/>
            <person name="Harispe M.L."/>
            <person name="Henrissat B."/>
            <person name="Hilden K.S."/>
            <person name="Hope R."/>
            <person name="Hossain A."/>
            <person name="Karabika E."/>
            <person name="Karaffa L."/>
            <person name="Karanyi Z."/>
            <person name="Krasevec N."/>
            <person name="Kuo A."/>
            <person name="Kusch H."/>
            <person name="LaButti K."/>
            <person name="Lagendijk E.L."/>
            <person name="Lapidus A."/>
            <person name="Levasseur A."/>
            <person name="Lindquist E."/>
            <person name="Lipzen A."/>
            <person name="Logrieco A.F."/>
            <person name="MacCabe A."/>
            <person name="Maekelae M.R."/>
            <person name="Malavazi I."/>
            <person name="Melin P."/>
            <person name="Meyer V."/>
            <person name="Mielnichuk N."/>
            <person name="Miskei M."/>
            <person name="Molnar A.P."/>
            <person name="Mule G."/>
            <person name="Ngan C.Y."/>
            <person name="Orejas M."/>
            <person name="Orosz E."/>
            <person name="Ouedraogo J.P."/>
            <person name="Overkamp K.M."/>
            <person name="Park H.-S."/>
            <person name="Perrone G."/>
            <person name="Piumi F."/>
            <person name="Punt P.J."/>
            <person name="Ram A.F."/>
            <person name="Ramon A."/>
            <person name="Rauscher S."/>
            <person name="Record E."/>
            <person name="Riano-Pachon D.M."/>
            <person name="Robert V."/>
            <person name="Roehrig J."/>
            <person name="Ruller R."/>
            <person name="Salamov A."/>
            <person name="Salih N.S."/>
            <person name="Samson R.A."/>
            <person name="Sandor E."/>
            <person name="Sanguinetti M."/>
            <person name="Schuetze T."/>
            <person name="Sepcic K."/>
            <person name="Shelest E."/>
            <person name="Sherlock G."/>
            <person name="Sophianopoulou V."/>
            <person name="Squina F.M."/>
            <person name="Sun H."/>
            <person name="Susca A."/>
            <person name="Todd R.B."/>
            <person name="Tsang A."/>
            <person name="Unkles S.E."/>
            <person name="van de Wiele N."/>
            <person name="van Rossen-Uffink D."/>
            <person name="Oliveira J.V."/>
            <person name="Vesth T.C."/>
            <person name="Visser J."/>
            <person name="Yu J.-H."/>
            <person name="Zhou M."/>
            <person name="Andersen M.R."/>
            <person name="Archer D.B."/>
            <person name="Baker S.E."/>
            <person name="Benoit I."/>
            <person name="Brakhage A.A."/>
            <person name="Braus G.H."/>
            <person name="Fischer R."/>
            <person name="Frisvad J.C."/>
            <person name="Goldman G.H."/>
            <person name="Houbraken J."/>
            <person name="Oakley B."/>
            <person name="Pocsi I."/>
            <person name="Scazzocchio C."/>
            <person name="Seiboth B."/>
            <person name="vanKuyk P.A."/>
            <person name="Wortman J."/>
            <person name="Dyer P.S."/>
            <person name="Grigoriev I.V."/>
        </authorList>
    </citation>
    <scope>NUCLEOTIDE SEQUENCE [LARGE SCALE GENOMIC DNA]</scope>
    <source>
        <strain evidence="3">CBS 101740 / IMI 381727 / IBT 21946</strain>
    </source>
</reference>
<evidence type="ECO:0000313" key="2">
    <source>
        <dbReference type="EMBL" id="OJJ68951.1"/>
    </source>
</evidence>
<feature type="region of interest" description="Disordered" evidence="1">
    <location>
        <begin position="13"/>
        <end position="64"/>
    </location>
</feature>
<evidence type="ECO:0000256" key="1">
    <source>
        <dbReference type="SAM" id="MobiDB-lite"/>
    </source>
</evidence>
<name>A0A1L9UBH1_ASPBC</name>
<sequence length="126" mass="13915">MTKLTTWTIIVDDDNNKNNHHNNHLQSNQNNEKEEKAARQAGRCMGQDSSSPHPVPDPTPTRPRLRLRLRLLLTLGRSRAPSTHTLHRCSKPSVLVRLSSPSCKSGAAGRHGSSLVCLLTVTKVPL</sequence>
<keyword evidence="3" id="KW-1185">Reference proteome</keyword>
<gene>
    <name evidence="2" type="ORF">ASPBRDRAFT_289745</name>
</gene>
<accession>A0A1L9UBH1</accession>
<evidence type="ECO:0000313" key="3">
    <source>
        <dbReference type="Proteomes" id="UP000184499"/>
    </source>
</evidence>
<dbReference type="RefSeq" id="XP_067476200.1">
    <property type="nucleotide sequence ID" value="XM_067622587.1"/>
</dbReference>